<feature type="domain" description="AAA+ ATPase" evidence="1">
    <location>
        <begin position="23"/>
        <end position="186"/>
    </location>
</feature>
<reference evidence="2" key="1">
    <citation type="journal article" date="2021" name="Proc. Natl. Acad. Sci. U.S.A.">
        <title>A Catalog of Tens of Thousands of Viruses from Human Metagenomes Reveals Hidden Associations with Chronic Diseases.</title>
        <authorList>
            <person name="Tisza M.J."/>
            <person name="Buck C.B."/>
        </authorList>
    </citation>
    <scope>NUCLEOTIDE SEQUENCE</scope>
    <source>
        <strain evidence="2">Ctsus30</strain>
    </source>
</reference>
<evidence type="ECO:0000259" key="1">
    <source>
        <dbReference type="SMART" id="SM00382"/>
    </source>
</evidence>
<proteinExistence type="predicted"/>
<dbReference type="SUPFAM" id="SSF52540">
    <property type="entry name" value="P-loop containing nucleoside triphosphate hydrolases"/>
    <property type="match status" value="1"/>
</dbReference>
<protein>
    <submittedName>
        <fullName evidence="2">AAA domain protein</fullName>
    </submittedName>
</protein>
<dbReference type="InterPro" id="IPR027417">
    <property type="entry name" value="P-loop_NTPase"/>
</dbReference>
<dbReference type="Gene3D" id="3.40.50.300">
    <property type="entry name" value="P-loop containing nucleotide triphosphate hydrolases"/>
    <property type="match status" value="1"/>
</dbReference>
<dbReference type="EMBL" id="BK014997">
    <property type="protein sequence ID" value="DAD86277.1"/>
    <property type="molecule type" value="Genomic_DNA"/>
</dbReference>
<dbReference type="Pfam" id="PF13479">
    <property type="entry name" value="AAA_24"/>
    <property type="match status" value="1"/>
</dbReference>
<organism evidence="2">
    <name type="scientific">Siphoviridae sp. ctsus30</name>
    <dbReference type="NCBI Taxonomy" id="2826488"/>
    <lineage>
        <taxon>Viruses</taxon>
        <taxon>Duplodnaviria</taxon>
        <taxon>Heunggongvirae</taxon>
        <taxon>Uroviricota</taxon>
        <taxon>Caudoviricetes</taxon>
    </lineage>
</organism>
<evidence type="ECO:0000313" key="2">
    <source>
        <dbReference type="EMBL" id="DAD86277.1"/>
    </source>
</evidence>
<name>A0A8S5MV51_9CAUD</name>
<accession>A0A8S5MV51</accession>
<dbReference type="InterPro" id="IPR003593">
    <property type="entry name" value="AAA+_ATPase"/>
</dbReference>
<dbReference type="SMART" id="SM00382">
    <property type="entry name" value="AAA"/>
    <property type="match status" value="1"/>
</dbReference>
<sequence length="260" mass="28873">MGKFDSFLKNINVEVSNPRINTPKLKVLLYGPSGTGKTSLASTASTVEELGPVLYIDLERGTAPAAKYGDLDNLLIVQPASYKEFADLLVKISNAKDRPFNTVVIDTIDRLQELIKLHFAATKPNDSFAMWAATYDKVLDLVNQIAFDLGLNIICITHESREITETERLSLIGPAFEGKQSFKKLPSIFDIIGRMTWEDVGEDGEENLITVLNVKSASSILTKTRFDNMPAMVGNPSFDKIMGWVHEHFENGKDTTENDD</sequence>